<protein>
    <submittedName>
        <fullName evidence="6">TetR/AcrR family transcriptional regulator</fullName>
    </submittedName>
</protein>
<dbReference type="SUPFAM" id="SSF48498">
    <property type="entry name" value="Tetracyclin repressor-like, C-terminal domain"/>
    <property type="match status" value="1"/>
</dbReference>
<keyword evidence="7" id="KW-1185">Reference proteome</keyword>
<dbReference type="PANTHER" id="PTHR30055">
    <property type="entry name" value="HTH-TYPE TRANSCRIPTIONAL REGULATOR RUTR"/>
    <property type="match status" value="1"/>
</dbReference>
<keyword evidence="2 4" id="KW-0238">DNA-binding</keyword>
<keyword evidence="3" id="KW-0804">Transcription</keyword>
<dbReference type="GO" id="GO:0003700">
    <property type="term" value="F:DNA-binding transcription factor activity"/>
    <property type="evidence" value="ECO:0007669"/>
    <property type="project" value="TreeGrafter"/>
</dbReference>
<dbReference type="InterPro" id="IPR036271">
    <property type="entry name" value="Tet_transcr_reg_TetR-rel_C_sf"/>
</dbReference>
<evidence type="ECO:0000256" key="2">
    <source>
        <dbReference type="ARBA" id="ARBA00023125"/>
    </source>
</evidence>
<dbReference type="Pfam" id="PF00440">
    <property type="entry name" value="TetR_N"/>
    <property type="match status" value="1"/>
</dbReference>
<dbReference type="SUPFAM" id="SSF46689">
    <property type="entry name" value="Homeodomain-like"/>
    <property type="match status" value="1"/>
</dbReference>
<sequence>MTGMSRPGGRSAAVRTAVLGATTDLLVEVGLDAVELTVVADRAGVGRSTVYRRWGSVAALMADLLVDMAETSVPRADTGSLCGDLRANAALVRRTLSSGRQGRLFKAIIAAATYDDRTAEALSEFYNRRIAEWSTCVDDAAARGEAPLGTDSAAVIRQVSAPLYYQFLTSTRRLTERDAIRAADAALAAVAAGVFASTVKSAAPRPKAHRNRSRSGS</sequence>
<feature type="DNA-binding region" description="H-T-H motif" evidence="4">
    <location>
        <begin position="35"/>
        <end position="54"/>
    </location>
</feature>
<organism evidence="6 7">
    <name type="scientific">[Mycobacterium] manitobense</name>
    <dbReference type="NCBI Taxonomy" id="190147"/>
    <lineage>
        <taxon>Bacteria</taxon>
        <taxon>Bacillati</taxon>
        <taxon>Actinomycetota</taxon>
        <taxon>Actinomycetes</taxon>
        <taxon>Mycobacteriales</taxon>
        <taxon>Mycobacteriaceae</taxon>
        <taxon>Mycolicibacterium</taxon>
    </lineage>
</organism>
<dbReference type="InterPro" id="IPR050109">
    <property type="entry name" value="HTH-type_TetR-like_transc_reg"/>
</dbReference>
<evidence type="ECO:0000259" key="5">
    <source>
        <dbReference type="PROSITE" id="PS50977"/>
    </source>
</evidence>
<evidence type="ECO:0000313" key="7">
    <source>
        <dbReference type="Proteomes" id="UP001140293"/>
    </source>
</evidence>
<dbReference type="GO" id="GO:0000976">
    <property type="term" value="F:transcription cis-regulatory region binding"/>
    <property type="evidence" value="ECO:0007669"/>
    <property type="project" value="TreeGrafter"/>
</dbReference>
<proteinExistence type="predicted"/>
<name>A0A9X2YNB2_9MYCO</name>
<dbReference type="Proteomes" id="UP001140293">
    <property type="component" value="Unassembled WGS sequence"/>
</dbReference>
<evidence type="ECO:0000256" key="1">
    <source>
        <dbReference type="ARBA" id="ARBA00023015"/>
    </source>
</evidence>
<keyword evidence="1" id="KW-0805">Transcription regulation</keyword>
<dbReference type="AlphaFoldDB" id="A0A9X2YNB2"/>
<dbReference type="InterPro" id="IPR009057">
    <property type="entry name" value="Homeodomain-like_sf"/>
</dbReference>
<dbReference type="Pfam" id="PF16859">
    <property type="entry name" value="TetR_C_11"/>
    <property type="match status" value="1"/>
</dbReference>
<evidence type="ECO:0000313" key="6">
    <source>
        <dbReference type="EMBL" id="MCV7170441.1"/>
    </source>
</evidence>
<feature type="domain" description="HTH tetR-type" evidence="5">
    <location>
        <begin position="12"/>
        <end position="72"/>
    </location>
</feature>
<reference evidence="6" key="2">
    <citation type="journal article" date="2022" name="BMC Genomics">
        <title>Comparative genome analysis of mycobacteria focusing on tRNA and non-coding RNA.</title>
        <authorList>
            <person name="Behra P.R.K."/>
            <person name="Pettersson B.M.F."/>
            <person name="Ramesh M."/>
            <person name="Das S."/>
            <person name="Dasgupta S."/>
            <person name="Kirsebom L.A."/>
        </authorList>
    </citation>
    <scope>NUCLEOTIDE SEQUENCE</scope>
    <source>
        <strain evidence="6">DSM 44615</strain>
    </source>
</reference>
<evidence type="ECO:0000256" key="4">
    <source>
        <dbReference type="PROSITE-ProRule" id="PRU00335"/>
    </source>
</evidence>
<dbReference type="InterPro" id="IPR001647">
    <property type="entry name" value="HTH_TetR"/>
</dbReference>
<dbReference type="PANTHER" id="PTHR30055:SF148">
    <property type="entry name" value="TETR-FAMILY TRANSCRIPTIONAL REGULATOR"/>
    <property type="match status" value="1"/>
</dbReference>
<dbReference type="Gene3D" id="1.10.357.10">
    <property type="entry name" value="Tetracycline Repressor, domain 2"/>
    <property type="match status" value="1"/>
</dbReference>
<dbReference type="RefSeq" id="WP_264012628.1">
    <property type="nucleotide sequence ID" value="NZ_JACKSJ010000085.1"/>
</dbReference>
<evidence type="ECO:0000256" key="3">
    <source>
        <dbReference type="ARBA" id="ARBA00023163"/>
    </source>
</evidence>
<gene>
    <name evidence="6" type="ORF">H7I41_10995</name>
</gene>
<dbReference type="InterPro" id="IPR011075">
    <property type="entry name" value="TetR_C"/>
</dbReference>
<dbReference type="PROSITE" id="PS50977">
    <property type="entry name" value="HTH_TETR_2"/>
    <property type="match status" value="1"/>
</dbReference>
<reference evidence="6" key="1">
    <citation type="submission" date="2020-07" db="EMBL/GenBank/DDBJ databases">
        <authorList>
            <person name="Pettersson B.M.F."/>
            <person name="Behra P.R.K."/>
            <person name="Ramesh M."/>
            <person name="Das S."/>
            <person name="Dasgupta S."/>
            <person name="Kirsebom L.A."/>
        </authorList>
    </citation>
    <scope>NUCLEOTIDE SEQUENCE</scope>
    <source>
        <strain evidence="6">DSM 44615</strain>
    </source>
</reference>
<accession>A0A9X2YNB2</accession>
<dbReference type="Gene3D" id="1.10.10.60">
    <property type="entry name" value="Homeodomain-like"/>
    <property type="match status" value="1"/>
</dbReference>
<comment type="caution">
    <text evidence="6">The sequence shown here is derived from an EMBL/GenBank/DDBJ whole genome shotgun (WGS) entry which is preliminary data.</text>
</comment>
<dbReference type="PRINTS" id="PR00455">
    <property type="entry name" value="HTHTETR"/>
</dbReference>
<dbReference type="EMBL" id="JACKSJ010000085">
    <property type="protein sequence ID" value="MCV7170441.1"/>
    <property type="molecule type" value="Genomic_DNA"/>
</dbReference>